<evidence type="ECO:0000313" key="2">
    <source>
        <dbReference type="EMBL" id="KAJ9665489.1"/>
    </source>
</evidence>
<feature type="region of interest" description="Disordered" evidence="1">
    <location>
        <begin position="74"/>
        <end position="111"/>
    </location>
</feature>
<feature type="compositionally biased region" description="Low complexity" evidence="1">
    <location>
        <begin position="78"/>
        <end position="93"/>
    </location>
</feature>
<dbReference type="Proteomes" id="UP001172684">
    <property type="component" value="Unassembled WGS sequence"/>
</dbReference>
<sequence>MVAAISPALAPLDGQEPDDPQRQTLQLLEQYRLELDQLKKDFSTRLSHVEQTLATLVDRQQLPQAEQPLDAHPQAILDDQPSDGSPDGSPDPQADLRPWRSHPPLPVPHNTRLADIALPEGLETSESSDNEADGAALSKAPTIVPIPGKTRAAEPSWHAPATIAPRLTMEPEPVADGHTPMETKEIRPAPQQTPPPSPELKTKLAKFPSLRGRRNSTRIADLERQLSILTEQVASLELEKQKLRRRSPPKMAQLGKRVGMGDGVEPSSDAETEFGSSDADEITMTCRRGLTIDSSSMSGPGHSGVEARA</sequence>
<feature type="region of interest" description="Disordered" evidence="1">
    <location>
        <begin position="1"/>
        <end position="22"/>
    </location>
</feature>
<evidence type="ECO:0000256" key="1">
    <source>
        <dbReference type="SAM" id="MobiDB-lite"/>
    </source>
</evidence>
<organism evidence="2 3">
    <name type="scientific">Coniosporium apollinis</name>
    <dbReference type="NCBI Taxonomy" id="61459"/>
    <lineage>
        <taxon>Eukaryota</taxon>
        <taxon>Fungi</taxon>
        <taxon>Dikarya</taxon>
        <taxon>Ascomycota</taxon>
        <taxon>Pezizomycotina</taxon>
        <taxon>Dothideomycetes</taxon>
        <taxon>Dothideomycetes incertae sedis</taxon>
        <taxon>Coniosporium</taxon>
    </lineage>
</organism>
<feature type="region of interest" description="Disordered" evidence="1">
    <location>
        <begin position="123"/>
        <end position="218"/>
    </location>
</feature>
<accession>A0ABQ9NSV3</accession>
<comment type="caution">
    <text evidence="2">The sequence shown here is derived from an EMBL/GenBank/DDBJ whole genome shotgun (WGS) entry which is preliminary data.</text>
</comment>
<evidence type="ECO:0000313" key="3">
    <source>
        <dbReference type="Proteomes" id="UP001172684"/>
    </source>
</evidence>
<protein>
    <submittedName>
        <fullName evidence="2">Uncharacterized protein</fullName>
    </submittedName>
</protein>
<proteinExistence type="predicted"/>
<feature type="region of interest" description="Disordered" evidence="1">
    <location>
        <begin position="290"/>
        <end position="309"/>
    </location>
</feature>
<keyword evidence="3" id="KW-1185">Reference proteome</keyword>
<dbReference type="EMBL" id="JAPDRL010000028">
    <property type="protein sequence ID" value="KAJ9665489.1"/>
    <property type="molecule type" value="Genomic_DNA"/>
</dbReference>
<reference evidence="2" key="1">
    <citation type="submission" date="2022-10" db="EMBL/GenBank/DDBJ databases">
        <title>Culturing micro-colonial fungi from biological soil crusts in the Mojave desert and describing Neophaeococcomyces mojavensis, and introducing the new genera and species Taxawa tesnikishii.</title>
        <authorList>
            <person name="Kurbessoian T."/>
            <person name="Stajich J.E."/>
        </authorList>
    </citation>
    <scope>NUCLEOTIDE SEQUENCE</scope>
    <source>
        <strain evidence="2">TK_1</strain>
    </source>
</reference>
<name>A0ABQ9NSV3_9PEZI</name>
<feature type="region of interest" description="Disordered" evidence="1">
    <location>
        <begin position="240"/>
        <end position="280"/>
    </location>
</feature>
<gene>
    <name evidence="2" type="ORF">H2201_004371</name>
</gene>